<dbReference type="HOGENOM" id="CLU_2062332_0_0_1"/>
<proteinExistence type="predicted"/>
<dbReference type="AlphaFoldDB" id="A0A0C3S2H4"/>
<name>A0A0C3S2H4_PHLG1</name>
<accession>A0A0C3S2H4</accession>
<reference evidence="1 2" key="1">
    <citation type="journal article" date="2014" name="PLoS Genet.">
        <title>Analysis of the Phlebiopsis gigantea genome, transcriptome and secretome provides insight into its pioneer colonization strategies of wood.</title>
        <authorList>
            <person name="Hori C."/>
            <person name="Ishida T."/>
            <person name="Igarashi K."/>
            <person name="Samejima M."/>
            <person name="Suzuki H."/>
            <person name="Master E."/>
            <person name="Ferreira P."/>
            <person name="Ruiz-Duenas F.J."/>
            <person name="Held B."/>
            <person name="Canessa P."/>
            <person name="Larrondo L.F."/>
            <person name="Schmoll M."/>
            <person name="Druzhinina I.S."/>
            <person name="Kubicek C.P."/>
            <person name="Gaskell J.A."/>
            <person name="Kersten P."/>
            <person name="St John F."/>
            <person name="Glasner J."/>
            <person name="Sabat G."/>
            <person name="Splinter BonDurant S."/>
            <person name="Syed K."/>
            <person name="Yadav J."/>
            <person name="Mgbeahuruike A.C."/>
            <person name="Kovalchuk A."/>
            <person name="Asiegbu F.O."/>
            <person name="Lackner G."/>
            <person name="Hoffmeister D."/>
            <person name="Rencoret J."/>
            <person name="Gutierrez A."/>
            <person name="Sun H."/>
            <person name="Lindquist E."/>
            <person name="Barry K."/>
            <person name="Riley R."/>
            <person name="Grigoriev I.V."/>
            <person name="Henrissat B."/>
            <person name="Kues U."/>
            <person name="Berka R.M."/>
            <person name="Martinez A.T."/>
            <person name="Covert S.F."/>
            <person name="Blanchette R.A."/>
            <person name="Cullen D."/>
        </authorList>
    </citation>
    <scope>NUCLEOTIDE SEQUENCE [LARGE SCALE GENOMIC DNA]</scope>
    <source>
        <strain evidence="1 2">11061_1 CR5-6</strain>
    </source>
</reference>
<keyword evidence="2" id="KW-1185">Reference proteome</keyword>
<dbReference type="EMBL" id="KN840731">
    <property type="protein sequence ID" value="KIP01835.1"/>
    <property type="molecule type" value="Genomic_DNA"/>
</dbReference>
<evidence type="ECO:0000313" key="1">
    <source>
        <dbReference type="EMBL" id="KIP01835.1"/>
    </source>
</evidence>
<protein>
    <submittedName>
        <fullName evidence="1">Uncharacterized protein</fullName>
    </submittedName>
</protein>
<gene>
    <name evidence="1" type="ORF">PHLGIDRAFT_325785</name>
</gene>
<dbReference type="Proteomes" id="UP000053257">
    <property type="component" value="Unassembled WGS sequence"/>
</dbReference>
<sequence length="119" mass="12861">MKPPTLPGLLARKSQLLPAHLRHPGSARYATTLLPLRWSPCAATYSVADALSPKFPRTSVARPANIRSWSKSRCNPSVSLTMLGISFKLASLASPAIFAIVFVLSTSRHTSWNSLDSST</sequence>
<organism evidence="1 2">
    <name type="scientific">Phlebiopsis gigantea (strain 11061_1 CR5-6)</name>
    <name type="common">White-rot fungus</name>
    <name type="synonym">Peniophora gigantea</name>
    <dbReference type="NCBI Taxonomy" id="745531"/>
    <lineage>
        <taxon>Eukaryota</taxon>
        <taxon>Fungi</taxon>
        <taxon>Dikarya</taxon>
        <taxon>Basidiomycota</taxon>
        <taxon>Agaricomycotina</taxon>
        <taxon>Agaricomycetes</taxon>
        <taxon>Polyporales</taxon>
        <taxon>Phanerochaetaceae</taxon>
        <taxon>Phlebiopsis</taxon>
    </lineage>
</organism>
<evidence type="ECO:0000313" key="2">
    <source>
        <dbReference type="Proteomes" id="UP000053257"/>
    </source>
</evidence>